<evidence type="ECO:0000256" key="2">
    <source>
        <dbReference type="ARBA" id="ARBA00022840"/>
    </source>
</evidence>
<proteinExistence type="inferred from homology"/>
<evidence type="ECO:0000256" key="4">
    <source>
        <dbReference type="ARBA" id="ARBA00061332"/>
    </source>
</evidence>
<dbReference type="GO" id="GO:0005524">
    <property type="term" value="F:ATP binding"/>
    <property type="evidence" value="ECO:0007669"/>
    <property type="project" value="UniProtKB-KW"/>
</dbReference>
<reference evidence="12" key="1">
    <citation type="submission" date="2016-10" db="EMBL/GenBank/DDBJ databases">
        <authorList>
            <person name="Varghese N."/>
            <person name="Submissions S."/>
        </authorList>
    </citation>
    <scope>NUCLEOTIDE SEQUENCE [LARGE SCALE GENOMIC DNA]</scope>
    <source>
        <strain evidence="12">DSM 17038</strain>
    </source>
</reference>
<evidence type="ECO:0000256" key="5">
    <source>
        <dbReference type="ARBA" id="ARBA00066332"/>
    </source>
</evidence>
<dbReference type="RefSeq" id="WP_092468792.1">
    <property type="nucleotide sequence ID" value="NZ_FOOX01000002.1"/>
</dbReference>
<feature type="domain" description="PEP-utilising enzyme mobile" evidence="9">
    <location>
        <begin position="798"/>
        <end position="868"/>
    </location>
</feature>
<keyword evidence="11" id="KW-0670">Pyruvate</keyword>
<keyword evidence="8" id="KW-0175">Coiled coil</keyword>
<evidence type="ECO:0000256" key="8">
    <source>
        <dbReference type="SAM" id="Coils"/>
    </source>
</evidence>
<dbReference type="GO" id="GO:0016301">
    <property type="term" value="F:kinase activity"/>
    <property type="evidence" value="ECO:0007669"/>
    <property type="project" value="UniProtKB-KW"/>
</dbReference>
<evidence type="ECO:0000256" key="1">
    <source>
        <dbReference type="ARBA" id="ARBA00022741"/>
    </source>
</evidence>
<dbReference type="AlphaFoldDB" id="A0A1I2P709"/>
<dbReference type="InterPro" id="IPR008279">
    <property type="entry name" value="PEP-util_enz_mobile_dom"/>
</dbReference>
<organism evidence="11 12">
    <name type="scientific">Desulfotruncus arcticus DSM 17038</name>
    <dbReference type="NCBI Taxonomy" id="1121424"/>
    <lineage>
        <taxon>Bacteria</taxon>
        <taxon>Bacillati</taxon>
        <taxon>Bacillota</taxon>
        <taxon>Clostridia</taxon>
        <taxon>Eubacteriales</taxon>
        <taxon>Desulfallaceae</taxon>
        <taxon>Desulfotruncus</taxon>
    </lineage>
</organism>
<dbReference type="Pfam" id="PF00391">
    <property type="entry name" value="PEP-utilizers"/>
    <property type="match status" value="1"/>
</dbReference>
<dbReference type="EMBL" id="FOOX01000002">
    <property type="protein sequence ID" value="SFG11303.1"/>
    <property type="molecule type" value="Genomic_DNA"/>
</dbReference>
<dbReference type="Gene3D" id="3.50.30.10">
    <property type="entry name" value="Phosphohistidine domain"/>
    <property type="match status" value="1"/>
</dbReference>
<gene>
    <name evidence="11" type="ORF">SAMN05660649_00722</name>
</gene>
<keyword evidence="2" id="KW-0067">ATP-binding</keyword>
<dbReference type="InterPro" id="IPR013815">
    <property type="entry name" value="ATP_grasp_subdomain_1"/>
</dbReference>
<dbReference type="SUPFAM" id="SSF56059">
    <property type="entry name" value="Glutathione synthetase ATP-binding domain-like"/>
    <property type="match status" value="1"/>
</dbReference>
<comment type="catalytic activity">
    <reaction evidence="3">
        <text>rifampicin + ATP + H2O = 21-phosphorifampicin + AMP + phosphate + 2 H(+)</text>
        <dbReference type="Rhea" id="RHEA:56304"/>
        <dbReference type="ChEBI" id="CHEBI:15377"/>
        <dbReference type="ChEBI" id="CHEBI:15378"/>
        <dbReference type="ChEBI" id="CHEBI:30616"/>
        <dbReference type="ChEBI" id="CHEBI:43474"/>
        <dbReference type="ChEBI" id="CHEBI:71365"/>
        <dbReference type="ChEBI" id="CHEBI:140195"/>
        <dbReference type="ChEBI" id="CHEBI:456215"/>
        <dbReference type="EC" id="2.7.9.6"/>
    </reaction>
    <physiologicalReaction direction="left-to-right" evidence="3">
        <dbReference type="Rhea" id="RHEA:56305"/>
    </physiologicalReaction>
</comment>
<comment type="similarity">
    <text evidence="4">Belongs to the rifampicin phosphotransferase family.</text>
</comment>
<evidence type="ECO:0000256" key="7">
    <source>
        <dbReference type="ARBA" id="ARBA00076136"/>
    </source>
</evidence>
<dbReference type="Proteomes" id="UP000199337">
    <property type="component" value="Unassembled WGS sequence"/>
</dbReference>
<dbReference type="InterPro" id="IPR002192">
    <property type="entry name" value="PPDK_AMP/ATP-bd"/>
</dbReference>
<sequence>MNSYVLGFREIDKTKLMVVGGKGLNLGELSRIEGLRVPEGFCVTTGAYKKMIEHNEEFNALLDQLSTLKVEDREKIGAISGKIREVIEGLEIAKDIEEAIIRYLAKLGEEHAYAVRSSATAEDLPLASFAGQQDTYLNVTGKDAILRHISKCWASLFTDRAVIYRMQNGFNHRKVYLSVVIQRMVFPQASGIMFTADPVTFNRKVLSIDAGFGLGEALVSGLVNADIYKVREGRIVDKKVSTKRLAVYALEDGGTEERELEPGLQNMQTLTDEQILQLERMGRKIEAYFGSPQDIEWCLSDDAFYIVQSRPITTLFPVPENDGRMRVYISFGHQQMMTDAIRPLGMSFFQLLAGDFPMRKAGGRLYWEVTHDLASPVGRKIVLSTMGKSDPLTVNAINMLMQRKGFLASLPRGKRSISMRTEGMSWAMPVEALKIYRKNDAAVVQDLIARSEASIRNLQQRIANVSGDELFAFIVQDRKRLKEIMYDPRGYGAIAVAVLVSGWINKKMEKWLGEKSAADTLSQSVPSNVTSEMGLALLDVADVVRHYPAVIEYFHHASDETFFEDLAKLEGGDAVSHSIRAYLEKYGMRCPGEIDITRTRWNEQPTALIPAILSNIKNFAPNASSVKFEQGRLEAQQKEQELLSRLEQLSGGKQKAKKTKRMISVLRNFIGYREYPKYGFIQRFWIYKQALLKEAARLVQKGIIREKEDIYYLSFEELREVVRTNRLDYSIITKRKEEYEVYEKLTPPRVMTSEGEVVSGAYTTGNIPDSALAGIPVSTGIIEGRARVVLKMADADLEDGDILVTSFTDPSWTPVFVSVKGLVTEVGGLMTHGAVIAREYGLPAVVSVENATKLIKDGQRIRVNGTEGYVEMMGAWHSANSTK</sequence>
<name>A0A1I2P709_9FIRM</name>
<dbReference type="InterPro" id="IPR051549">
    <property type="entry name" value="PEP_Utilizing_Enz"/>
</dbReference>
<dbReference type="Gene3D" id="3.30.1490.20">
    <property type="entry name" value="ATP-grasp fold, A domain"/>
    <property type="match status" value="1"/>
</dbReference>
<evidence type="ECO:0000256" key="3">
    <source>
        <dbReference type="ARBA" id="ARBA00051922"/>
    </source>
</evidence>
<dbReference type="FunFam" id="3.50.30.10:FF:000007">
    <property type="entry name" value="Phosphoenolpyruvate synthase"/>
    <property type="match status" value="1"/>
</dbReference>
<keyword evidence="11" id="KW-0418">Kinase</keyword>
<dbReference type="Pfam" id="PF01326">
    <property type="entry name" value="PPDK_N"/>
    <property type="match status" value="1"/>
</dbReference>
<dbReference type="SUPFAM" id="SSF52009">
    <property type="entry name" value="Phosphohistidine domain"/>
    <property type="match status" value="1"/>
</dbReference>
<keyword evidence="11" id="KW-0808">Transferase</keyword>
<evidence type="ECO:0000256" key="6">
    <source>
        <dbReference type="ARBA" id="ARBA00074400"/>
    </source>
</evidence>
<dbReference type="NCBIfam" id="NF004877">
    <property type="entry name" value="PRK06241.1-2"/>
    <property type="match status" value="1"/>
</dbReference>
<evidence type="ECO:0000259" key="9">
    <source>
        <dbReference type="Pfam" id="PF00391"/>
    </source>
</evidence>
<evidence type="ECO:0000313" key="11">
    <source>
        <dbReference type="EMBL" id="SFG11303.1"/>
    </source>
</evidence>
<dbReference type="NCBIfam" id="NF004878">
    <property type="entry name" value="PRK06241.1-3"/>
    <property type="match status" value="1"/>
</dbReference>
<dbReference type="NCBIfam" id="NF004879">
    <property type="entry name" value="PRK06241.1-4"/>
    <property type="match status" value="1"/>
</dbReference>
<protein>
    <recommendedName>
        <fullName evidence="6">Rifampicin phosphotransferase</fullName>
        <ecNumber evidence="5">2.7.9.6</ecNumber>
    </recommendedName>
    <alternativeName>
        <fullName evidence="7">Rifampin phosphotransferase</fullName>
    </alternativeName>
</protein>
<dbReference type="NCBIfam" id="NF041857">
    <property type="entry name" value="RIF_Ptrans_rph"/>
    <property type="match status" value="1"/>
</dbReference>
<keyword evidence="1" id="KW-0547">Nucleotide-binding</keyword>
<dbReference type="FunFam" id="3.30.1490.20:FF:000010">
    <property type="entry name" value="Phosphoenolpyruvate synthase"/>
    <property type="match status" value="1"/>
</dbReference>
<evidence type="ECO:0000313" key="12">
    <source>
        <dbReference type="Proteomes" id="UP000199337"/>
    </source>
</evidence>
<evidence type="ECO:0000259" key="10">
    <source>
        <dbReference type="Pfam" id="PF01326"/>
    </source>
</evidence>
<dbReference type="PANTHER" id="PTHR43615">
    <property type="entry name" value="PHOSPHOENOLPYRUVATE SYNTHASE-RELATED"/>
    <property type="match status" value="1"/>
</dbReference>
<feature type="domain" description="Pyruvate phosphate dikinase AMP/ATP-binding" evidence="10">
    <location>
        <begin position="18"/>
        <end position="314"/>
    </location>
</feature>
<keyword evidence="12" id="KW-1185">Reference proteome</keyword>
<dbReference type="InterPro" id="IPR036637">
    <property type="entry name" value="Phosphohistidine_dom_sf"/>
</dbReference>
<dbReference type="Gene3D" id="3.30.470.20">
    <property type="entry name" value="ATP-grasp fold, B domain"/>
    <property type="match status" value="1"/>
</dbReference>
<dbReference type="EC" id="2.7.9.6" evidence="5"/>
<dbReference type="STRING" id="341036.SAMN05660649_00722"/>
<dbReference type="PANTHER" id="PTHR43615:SF1">
    <property type="entry name" value="PPDK_N DOMAIN-CONTAINING PROTEIN"/>
    <property type="match status" value="1"/>
</dbReference>
<feature type="coiled-coil region" evidence="8">
    <location>
        <begin position="441"/>
        <end position="468"/>
    </location>
</feature>
<dbReference type="OrthoDB" id="9765468at2"/>
<accession>A0A1I2P709</accession>